<evidence type="ECO:0000313" key="3">
    <source>
        <dbReference type="EMBL" id="MBB6036035.1"/>
    </source>
</evidence>
<evidence type="ECO:0000256" key="1">
    <source>
        <dbReference type="ARBA" id="ARBA00006622"/>
    </source>
</evidence>
<dbReference type="GO" id="GO:0005506">
    <property type="term" value="F:iron ion binding"/>
    <property type="evidence" value="ECO:0007669"/>
    <property type="project" value="InterPro"/>
</dbReference>
<dbReference type="GO" id="GO:0016702">
    <property type="term" value="F:oxidoreductase activity, acting on single donors with incorporation of molecular oxygen, incorporation of two atoms of oxygen"/>
    <property type="evidence" value="ECO:0007669"/>
    <property type="project" value="InterPro"/>
</dbReference>
<dbReference type="AlphaFoldDB" id="A0A841FJM6"/>
<name>A0A841FJM6_9ACTN</name>
<evidence type="ECO:0000256" key="2">
    <source>
        <dbReference type="PIRSR" id="PIRSR610300-51"/>
    </source>
</evidence>
<keyword evidence="2" id="KW-0479">Metal-binding</keyword>
<dbReference type="EMBL" id="JACHGT010000008">
    <property type="protein sequence ID" value="MBB6036035.1"/>
    <property type="molecule type" value="Genomic_DNA"/>
</dbReference>
<feature type="binding site" evidence="2">
    <location>
        <position position="110"/>
    </location>
    <ligand>
        <name>Fe cation</name>
        <dbReference type="ChEBI" id="CHEBI:24875"/>
        <note>catalytic</note>
    </ligand>
</feature>
<dbReference type="GO" id="GO:0016853">
    <property type="term" value="F:isomerase activity"/>
    <property type="evidence" value="ECO:0007669"/>
    <property type="project" value="UniProtKB-KW"/>
</dbReference>
<comment type="caution">
    <text evidence="3">The sequence shown here is derived from an EMBL/GenBank/DDBJ whole genome shotgun (WGS) entry which is preliminary data.</text>
</comment>
<dbReference type="RefSeq" id="WP_184788884.1">
    <property type="nucleotide sequence ID" value="NZ_BONT01000046.1"/>
</dbReference>
<dbReference type="InterPro" id="IPR010300">
    <property type="entry name" value="CDO_1"/>
</dbReference>
<accession>A0A841FJM6</accession>
<dbReference type="InterPro" id="IPR011051">
    <property type="entry name" value="RmlC_Cupin_sf"/>
</dbReference>
<feature type="binding site" evidence="2">
    <location>
        <position position="60"/>
    </location>
    <ligand>
        <name>Fe cation</name>
        <dbReference type="ChEBI" id="CHEBI:24875"/>
        <note>catalytic</note>
    </ligand>
</feature>
<comment type="similarity">
    <text evidence="1">Belongs to the cysteine dioxygenase family.</text>
</comment>
<dbReference type="CDD" id="cd10548">
    <property type="entry name" value="cupin_CDO"/>
    <property type="match status" value="1"/>
</dbReference>
<evidence type="ECO:0000313" key="4">
    <source>
        <dbReference type="Proteomes" id="UP000548476"/>
    </source>
</evidence>
<gene>
    <name evidence="3" type="ORF">HNR73_003903</name>
</gene>
<dbReference type="Gene3D" id="2.60.120.10">
    <property type="entry name" value="Jelly Rolls"/>
    <property type="match status" value="1"/>
</dbReference>
<dbReference type="Proteomes" id="UP000548476">
    <property type="component" value="Unassembled WGS sequence"/>
</dbReference>
<feature type="binding site" evidence="2">
    <location>
        <position position="58"/>
    </location>
    <ligand>
        <name>Fe cation</name>
        <dbReference type="ChEBI" id="CHEBI:24875"/>
        <note>catalytic</note>
    </ligand>
</feature>
<keyword evidence="4" id="KW-1185">Reference proteome</keyword>
<proteinExistence type="inferred from homology"/>
<dbReference type="SUPFAM" id="SSF51182">
    <property type="entry name" value="RmlC-like cupins"/>
    <property type="match status" value="1"/>
</dbReference>
<protein>
    <submittedName>
        <fullName evidence="3">Mannose-6-phosphate isomerase-like protein (Cupin superfamily)</fullName>
    </submittedName>
</protein>
<sequence>MSSLTHTVLSALSAYYAGSITVPPRFSKRSRTARRLISAPDHEAWLMAWLPGQGTELHDHGGEHRPSEAGFTVVSGRLREYAVVPGLFPGLSSREVTAGESVAVSPRTVHAVRNDGAEPAVSVHVYAPRLELMRAYLFDETGLSLGAIRRAGADW</sequence>
<organism evidence="3 4">
    <name type="scientific">Phytomonospora endophytica</name>
    <dbReference type="NCBI Taxonomy" id="714109"/>
    <lineage>
        <taxon>Bacteria</taxon>
        <taxon>Bacillati</taxon>
        <taxon>Actinomycetota</taxon>
        <taxon>Actinomycetes</taxon>
        <taxon>Micromonosporales</taxon>
        <taxon>Micromonosporaceae</taxon>
        <taxon>Phytomonospora</taxon>
    </lineage>
</organism>
<dbReference type="InterPro" id="IPR014710">
    <property type="entry name" value="RmlC-like_jellyroll"/>
</dbReference>
<keyword evidence="2" id="KW-0408">Iron</keyword>
<reference evidence="3 4" key="1">
    <citation type="submission" date="2020-08" db="EMBL/GenBank/DDBJ databases">
        <title>Genomic Encyclopedia of Type Strains, Phase IV (KMG-IV): sequencing the most valuable type-strain genomes for metagenomic binning, comparative biology and taxonomic classification.</title>
        <authorList>
            <person name="Goeker M."/>
        </authorList>
    </citation>
    <scope>NUCLEOTIDE SEQUENCE [LARGE SCALE GENOMIC DNA]</scope>
    <source>
        <strain evidence="3 4">YIM 65646</strain>
    </source>
</reference>
<dbReference type="Pfam" id="PF05995">
    <property type="entry name" value="CDO_I"/>
    <property type="match status" value="1"/>
</dbReference>
<keyword evidence="3" id="KW-0413">Isomerase</keyword>